<dbReference type="Proteomes" id="UP000308092">
    <property type="component" value="Unassembled WGS sequence"/>
</dbReference>
<evidence type="ECO:0000313" key="1">
    <source>
        <dbReference type="EMBL" id="THC90343.1"/>
    </source>
</evidence>
<dbReference type="EMBL" id="SOSA01000531">
    <property type="protein sequence ID" value="THC90343.1"/>
    <property type="molecule type" value="Genomic_DNA"/>
</dbReference>
<evidence type="ECO:0000313" key="2">
    <source>
        <dbReference type="Proteomes" id="UP000308092"/>
    </source>
</evidence>
<gene>
    <name evidence="1" type="ORF">EYZ11_010196</name>
</gene>
<accession>A0A4S3J5Y3</accession>
<dbReference type="VEuPathDB" id="FungiDB:EYZ11_010196"/>
<dbReference type="AlphaFoldDB" id="A0A4S3J5Y3"/>
<sequence>MAKDNTSPITNIAVRDESTEGHVYGRSVERRRKEDHERLDGLNVIVNALCAARGLTESPKSKYKKVPAFRPNDLAKMVRCDEKEQHDK</sequence>
<name>A0A4S3J5Y3_9EURO</name>
<reference evidence="1 2" key="1">
    <citation type="submission" date="2019-03" db="EMBL/GenBank/DDBJ databases">
        <title>The genome sequence of a newly discovered highly antifungal drug resistant Aspergillus species, Aspergillus tanneri NIH 1004.</title>
        <authorList>
            <person name="Mounaud S."/>
            <person name="Singh I."/>
            <person name="Joardar V."/>
            <person name="Pakala S."/>
            <person name="Pakala S."/>
            <person name="Venepally P."/>
            <person name="Hoover J."/>
            <person name="Nierman W."/>
            <person name="Chung J."/>
            <person name="Losada L."/>
        </authorList>
    </citation>
    <scope>NUCLEOTIDE SEQUENCE [LARGE SCALE GENOMIC DNA]</scope>
    <source>
        <strain evidence="1 2">NIH1004</strain>
    </source>
</reference>
<comment type="caution">
    <text evidence="1">The sequence shown here is derived from an EMBL/GenBank/DDBJ whole genome shotgun (WGS) entry which is preliminary data.</text>
</comment>
<organism evidence="1 2">
    <name type="scientific">Aspergillus tanneri</name>
    <dbReference type="NCBI Taxonomy" id="1220188"/>
    <lineage>
        <taxon>Eukaryota</taxon>
        <taxon>Fungi</taxon>
        <taxon>Dikarya</taxon>
        <taxon>Ascomycota</taxon>
        <taxon>Pezizomycotina</taxon>
        <taxon>Eurotiomycetes</taxon>
        <taxon>Eurotiomycetidae</taxon>
        <taxon>Eurotiales</taxon>
        <taxon>Aspergillaceae</taxon>
        <taxon>Aspergillus</taxon>
        <taxon>Aspergillus subgen. Circumdati</taxon>
    </lineage>
</organism>
<proteinExistence type="predicted"/>
<protein>
    <submittedName>
        <fullName evidence="1">Uncharacterized protein</fullName>
    </submittedName>
</protein>
<keyword evidence="2" id="KW-1185">Reference proteome</keyword>